<dbReference type="Proteomes" id="UP000663872">
    <property type="component" value="Unassembled WGS sequence"/>
</dbReference>
<feature type="domain" description="Peptidase C1A papain C-terminal" evidence="1">
    <location>
        <begin position="58"/>
        <end position="96"/>
    </location>
</feature>
<dbReference type="InterPro" id="IPR000668">
    <property type="entry name" value="Peptidase_C1A_C"/>
</dbReference>
<sequence length="98" mass="10941">MAVVAYDVFNNGTTKQDSHVANTGSIFAVFIRSAVMGAGNRTGKTAINRRFSCGFYYMGYYIVKSSWGETWGWNGYIWMSRNKNNQCGIASRASYPLV</sequence>
<dbReference type="InterPro" id="IPR038765">
    <property type="entry name" value="Papain-like_cys_pep_sf"/>
</dbReference>
<evidence type="ECO:0000259" key="1">
    <source>
        <dbReference type="Pfam" id="PF00112"/>
    </source>
</evidence>
<dbReference type="GO" id="GO:0008234">
    <property type="term" value="F:cysteine-type peptidase activity"/>
    <property type="evidence" value="ECO:0007669"/>
    <property type="project" value="InterPro"/>
</dbReference>
<dbReference type="SUPFAM" id="SSF54001">
    <property type="entry name" value="Cysteine proteinases"/>
    <property type="match status" value="1"/>
</dbReference>
<dbReference type="Gene3D" id="2.40.50.170">
    <property type="entry name" value="Cysteine proteinases. Chain C"/>
    <property type="match status" value="1"/>
</dbReference>
<name>A0A818AWL7_9BILA</name>
<dbReference type="EMBL" id="CAJNYT010001465">
    <property type="protein sequence ID" value="CAF3412321.1"/>
    <property type="molecule type" value="Genomic_DNA"/>
</dbReference>
<dbReference type="Pfam" id="PF00112">
    <property type="entry name" value="Peptidase_C1"/>
    <property type="match status" value="1"/>
</dbReference>
<evidence type="ECO:0000313" key="3">
    <source>
        <dbReference type="Proteomes" id="UP000663872"/>
    </source>
</evidence>
<accession>A0A818AWL7</accession>
<proteinExistence type="predicted"/>
<organism evidence="2 3">
    <name type="scientific">Rotaria socialis</name>
    <dbReference type="NCBI Taxonomy" id="392032"/>
    <lineage>
        <taxon>Eukaryota</taxon>
        <taxon>Metazoa</taxon>
        <taxon>Spiralia</taxon>
        <taxon>Gnathifera</taxon>
        <taxon>Rotifera</taxon>
        <taxon>Eurotatoria</taxon>
        <taxon>Bdelloidea</taxon>
        <taxon>Philodinida</taxon>
        <taxon>Philodinidae</taxon>
        <taxon>Rotaria</taxon>
    </lineage>
</organism>
<reference evidence="2" key="1">
    <citation type="submission" date="2021-02" db="EMBL/GenBank/DDBJ databases">
        <authorList>
            <person name="Nowell W R."/>
        </authorList>
    </citation>
    <scope>NUCLEOTIDE SEQUENCE</scope>
</reference>
<comment type="caution">
    <text evidence="2">The sequence shown here is derived from an EMBL/GenBank/DDBJ whole genome shotgun (WGS) entry which is preliminary data.</text>
</comment>
<gene>
    <name evidence="2" type="ORF">GRG538_LOCUS11025</name>
</gene>
<protein>
    <recommendedName>
        <fullName evidence="1">Peptidase C1A papain C-terminal domain-containing protein</fullName>
    </recommendedName>
</protein>
<evidence type="ECO:0000313" key="2">
    <source>
        <dbReference type="EMBL" id="CAF3412321.1"/>
    </source>
</evidence>
<dbReference type="GO" id="GO:0006508">
    <property type="term" value="P:proteolysis"/>
    <property type="evidence" value="ECO:0007669"/>
    <property type="project" value="InterPro"/>
</dbReference>
<dbReference type="AlphaFoldDB" id="A0A818AWL7"/>